<sequence length="339" mass="37786">MESKKERLLKSLDNIKTDRPPCICPGGMMNMITKDLMEKIGTYLPEAHKNRHDMVKLIEAVVEESCFENYGVPFCMTLEAEAYGSDVDYGSDIFEPHVVGFLIDEIEDFKNLKEMDFSNRVEEVLSAIEILKSEGNKDIPIIGNVTGPISLATTILDPVKFYKALVKKNKLAHEYLDFLTADLVKLANKMADRGADLIAIADPSGTGEILGPKRFEEFTVYYINKIVDSLAKRNIKTIVHICGNMTGVYKEVNKIRSNTLSFDSMVSMTEAKKNLKDRVLMGNVSTYALEFMESSKIKDLTLSAKRNGSSIISPACGLGMKTPIENIKAMLEALEEENA</sequence>
<evidence type="ECO:0000259" key="1">
    <source>
        <dbReference type="Pfam" id="PF01208"/>
    </source>
</evidence>
<dbReference type="RefSeq" id="WP_324619020.1">
    <property type="nucleotide sequence ID" value="NZ_JAYKOT010000003.1"/>
</dbReference>
<dbReference type="Proteomes" id="UP001357733">
    <property type="component" value="Unassembled WGS sequence"/>
</dbReference>
<dbReference type="AlphaFoldDB" id="A0AAW9MTM4"/>
<evidence type="ECO:0000313" key="2">
    <source>
        <dbReference type="EMBL" id="MEB3428949.1"/>
    </source>
</evidence>
<dbReference type="InterPro" id="IPR052024">
    <property type="entry name" value="Methanogen_methyltrans"/>
</dbReference>
<organism evidence="2 3">
    <name type="scientific">Citroniella saccharovorans</name>
    <dbReference type="NCBI Taxonomy" id="2053367"/>
    <lineage>
        <taxon>Bacteria</taxon>
        <taxon>Bacillati</taxon>
        <taxon>Bacillota</taxon>
        <taxon>Tissierellia</taxon>
        <taxon>Tissierellales</taxon>
        <taxon>Peptoniphilaceae</taxon>
        <taxon>Citroniella</taxon>
    </lineage>
</organism>
<dbReference type="Gene3D" id="3.20.20.210">
    <property type="match status" value="1"/>
</dbReference>
<accession>A0AAW9MTM4</accession>
<name>A0AAW9MTM4_9FIRM</name>
<dbReference type="NCBIfam" id="NF004889">
    <property type="entry name" value="PRK06252.1"/>
    <property type="match status" value="1"/>
</dbReference>
<dbReference type="InterPro" id="IPR000257">
    <property type="entry name" value="Uroporphyrinogen_deCOase"/>
</dbReference>
<proteinExistence type="predicted"/>
<evidence type="ECO:0000313" key="3">
    <source>
        <dbReference type="Proteomes" id="UP001357733"/>
    </source>
</evidence>
<dbReference type="InterPro" id="IPR038071">
    <property type="entry name" value="UROD/MetE-like_sf"/>
</dbReference>
<gene>
    <name evidence="2" type="ORF">VLK81_02730</name>
</gene>
<dbReference type="SUPFAM" id="SSF51726">
    <property type="entry name" value="UROD/MetE-like"/>
    <property type="match status" value="1"/>
</dbReference>
<reference evidence="2 3" key="1">
    <citation type="submission" date="2024-01" db="EMBL/GenBank/DDBJ databases">
        <title>Complete genome sequence of Citroniella saccharovorans strain M6.X9, isolated from human fecal sample.</title>
        <authorList>
            <person name="Cheng G."/>
            <person name="Westerholm M."/>
            <person name="Schnurer A."/>
        </authorList>
    </citation>
    <scope>NUCLEOTIDE SEQUENCE [LARGE SCALE GENOMIC DNA]</scope>
    <source>
        <strain evidence="2 3">DSM 29873</strain>
    </source>
</reference>
<feature type="domain" description="Uroporphyrinogen decarboxylase (URO-D)" evidence="1">
    <location>
        <begin position="4"/>
        <end position="336"/>
    </location>
</feature>
<keyword evidence="3" id="KW-1185">Reference proteome</keyword>
<dbReference type="Pfam" id="PF01208">
    <property type="entry name" value="URO-D"/>
    <property type="match status" value="1"/>
</dbReference>
<protein>
    <submittedName>
        <fullName evidence="2">Uroporphyrinogen decarboxylase family protein</fullName>
    </submittedName>
</protein>
<comment type="caution">
    <text evidence="2">The sequence shown here is derived from an EMBL/GenBank/DDBJ whole genome shotgun (WGS) entry which is preliminary data.</text>
</comment>
<dbReference type="PANTHER" id="PTHR47099">
    <property type="entry name" value="METHYLCOBAMIDE:COM METHYLTRANSFERASE MTBA"/>
    <property type="match status" value="1"/>
</dbReference>
<dbReference type="EMBL" id="JAYKOT010000003">
    <property type="protein sequence ID" value="MEB3428949.1"/>
    <property type="molecule type" value="Genomic_DNA"/>
</dbReference>
<dbReference type="GO" id="GO:0006779">
    <property type="term" value="P:porphyrin-containing compound biosynthetic process"/>
    <property type="evidence" value="ECO:0007669"/>
    <property type="project" value="InterPro"/>
</dbReference>
<dbReference type="PANTHER" id="PTHR47099:SF1">
    <property type="entry name" value="METHYLCOBAMIDE:COM METHYLTRANSFERASE MTBA"/>
    <property type="match status" value="1"/>
</dbReference>
<dbReference type="GO" id="GO:0004853">
    <property type="term" value="F:uroporphyrinogen decarboxylase activity"/>
    <property type="evidence" value="ECO:0007669"/>
    <property type="project" value="InterPro"/>
</dbReference>